<keyword evidence="1" id="KW-0479">Metal-binding</keyword>
<dbReference type="SUPFAM" id="SSF144232">
    <property type="entry name" value="HIT/MYND zinc finger-like"/>
    <property type="match status" value="1"/>
</dbReference>
<keyword evidence="3" id="KW-0862">Zinc</keyword>
<organism evidence="5 6">
    <name type="scientific">Gnomoniopsis smithogilvyi</name>
    <dbReference type="NCBI Taxonomy" id="1191159"/>
    <lineage>
        <taxon>Eukaryota</taxon>
        <taxon>Fungi</taxon>
        <taxon>Dikarya</taxon>
        <taxon>Ascomycota</taxon>
        <taxon>Pezizomycotina</taxon>
        <taxon>Sordariomycetes</taxon>
        <taxon>Sordariomycetidae</taxon>
        <taxon>Diaporthales</taxon>
        <taxon>Gnomoniaceae</taxon>
        <taxon>Gnomoniopsis</taxon>
    </lineage>
</organism>
<dbReference type="GO" id="GO:0008270">
    <property type="term" value="F:zinc ion binding"/>
    <property type="evidence" value="ECO:0007669"/>
    <property type="project" value="UniProtKB-KW"/>
</dbReference>
<evidence type="ECO:0000256" key="3">
    <source>
        <dbReference type="ARBA" id="ARBA00022833"/>
    </source>
</evidence>
<dbReference type="EMBL" id="JAPEVB010000002">
    <property type="protein sequence ID" value="KAJ4393090.1"/>
    <property type="molecule type" value="Genomic_DNA"/>
</dbReference>
<reference evidence="5" key="1">
    <citation type="submission" date="2022-10" db="EMBL/GenBank/DDBJ databases">
        <title>Tapping the CABI collections for fungal endophytes: first genome assemblies for Collariella, Neodidymelliopsis, Ascochyta clinopodiicola, Didymella pomorum, Didymosphaeria variabile, Neocosmospora piperis and Neocucurbitaria cava.</title>
        <authorList>
            <person name="Hill R."/>
        </authorList>
    </citation>
    <scope>NUCLEOTIDE SEQUENCE</scope>
    <source>
        <strain evidence="5">IMI 355082</strain>
    </source>
</reference>
<name>A0A9W8YUI9_9PEZI</name>
<evidence type="ECO:0000313" key="6">
    <source>
        <dbReference type="Proteomes" id="UP001140453"/>
    </source>
</evidence>
<keyword evidence="6" id="KW-1185">Reference proteome</keyword>
<sequence length="266" mass="29760">MGRFGHRLFDHDQALITAIDLCKEISKDFKGELAHLVVQTVCNAAPSIAQFYMDEYDVDANLAANEMKLAYNECLRLKLDAGLGDELFEAHRAKLASEMMIDKPVMIDWAKVRVIILTAIMMHYGAKIKADNIKFVRELLSTIACHETIQICLNDDGLRGLGKRQVQVALENYQSGVARDFTSPSCHACGKWNMDIVNEGKKLMRCGGCKNPISAAWFCDKDCQKSFWKIHKKGNCGESRGHGFGFWQAKHKDGSMALCTFEGAMV</sequence>
<comment type="caution">
    <text evidence="5">The sequence shown here is derived from an EMBL/GenBank/DDBJ whole genome shotgun (WGS) entry which is preliminary data.</text>
</comment>
<accession>A0A9W8YUI9</accession>
<feature type="domain" description="MYND-type" evidence="4">
    <location>
        <begin position="186"/>
        <end position="233"/>
    </location>
</feature>
<evidence type="ECO:0000313" key="5">
    <source>
        <dbReference type="EMBL" id="KAJ4393090.1"/>
    </source>
</evidence>
<gene>
    <name evidence="5" type="ORF">N0V93_002297</name>
</gene>
<dbReference type="Pfam" id="PF01753">
    <property type="entry name" value="zf-MYND"/>
    <property type="match status" value="1"/>
</dbReference>
<evidence type="ECO:0000259" key="4">
    <source>
        <dbReference type="Pfam" id="PF01753"/>
    </source>
</evidence>
<dbReference type="AlphaFoldDB" id="A0A9W8YUI9"/>
<evidence type="ECO:0000256" key="2">
    <source>
        <dbReference type="ARBA" id="ARBA00022771"/>
    </source>
</evidence>
<dbReference type="Gene3D" id="6.10.140.2220">
    <property type="match status" value="1"/>
</dbReference>
<protein>
    <recommendedName>
        <fullName evidence="4">MYND-type domain-containing protein</fullName>
    </recommendedName>
</protein>
<keyword evidence="2" id="KW-0863">Zinc-finger</keyword>
<dbReference type="InterPro" id="IPR002893">
    <property type="entry name" value="Znf_MYND"/>
</dbReference>
<proteinExistence type="predicted"/>
<evidence type="ECO:0000256" key="1">
    <source>
        <dbReference type="ARBA" id="ARBA00022723"/>
    </source>
</evidence>
<dbReference type="Proteomes" id="UP001140453">
    <property type="component" value="Unassembled WGS sequence"/>
</dbReference>
<dbReference type="OrthoDB" id="341421at2759"/>